<gene>
    <name evidence="1" type="ORF">METZ01_LOCUS53208</name>
</gene>
<dbReference type="EMBL" id="UINC01002792">
    <property type="protein sequence ID" value="SVA00354.1"/>
    <property type="molecule type" value="Genomic_DNA"/>
</dbReference>
<protein>
    <submittedName>
        <fullName evidence="1">Uncharacterized protein</fullName>
    </submittedName>
</protein>
<organism evidence="1">
    <name type="scientific">marine metagenome</name>
    <dbReference type="NCBI Taxonomy" id="408172"/>
    <lineage>
        <taxon>unclassified sequences</taxon>
        <taxon>metagenomes</taxon>
        <taxon>ecological metagenomes</taxon>
    </lineage>
</organism>
<sequence length="46" mass="5263">MIPHDGVTLIEWADVIQSLLPEDVIEIKFSRLINHPNTRIINIKGI</sequence>
<accession>A0A381SA39</accession>
<evidence type="ECO:0000313" key="1">
    <source>
        <dbReference type="EMBL" id="SVA00354.1"/>
    </source>
</evidence>
<dbReference type="AlphaFoldDB" id="A0A381SA39"/>
<proteinExistence type="predicted"/>
<name>A0A381SA39_9ZZZZ</name>
<reference evidence="1" key="1">
    <citation type="submission" date="2018-05" db="EMBL/GenBank/DDBJ databases">
        <authorList>
            <person name="Lanie J.A."/>
            <person name="Ng W.-L."/>
            <person name="Kazmierczak K.M."/>
            <person name="Andrzejewski T.M."/>
            <person name="Davidsen T.M."/>
            <person name="Wayne K.J."/>
            <person name="Tettelin H."/>
            <person name="Glass J.I."/>
            <person name="Rusch D."/>
            <person name="Podicherti R."/>
            <person name="Tsui H.-C.T."/>
            <person name="Winkler M.E."/>
        </authorList>
    </citation>
    <scope>NUCLEOTIDE SEQUENCE</scope>
</reference>